<dbReference type="InterPro" id="IPR037997">
    <property type="entry name" value="Dgk1-like"/>
</dbReference>
<evidence type="ECO:0008006" key="3">
    <source>
        <dbReference type="Google" id="ProtNLM"/>
    </source>
</evidence>
<feature type="transmembrane region" description="Helical" evidence="1">
    <location>
        <begin position="98"/>
        <end position="116"/>
    </location>
</feature>
<name>A0A382D5D1_9ZZZZ</name>
<sequence length="162" mass="17494">MVILLTVFTCLFLFVEILRNKIGWIKSLFNSLFNSMLRGHELDGKLTGATWVLIGALTSIMLFSKPVAIIALIFMSLGDTTAGLIGQNFGKHKVGNKSWEGFFSGLTVCIIVAINFPLLPLTVSLAGALTAMIMELVPIPLDDNFKIPLGSGAIMMMLTTSA</sequence>
<dbReference type="PANTHER" id="PTHR31303:SF1">
    <property type="entry name" value="CTP-DEPENDENT DIACYLGLYCEROL KINASE 1"/>
    <property type="match status" value="1"/>
</dbReference>
<keyword evidence="1" id="KW-0812">Transmembrane</keyword>
<keyword evidence="1" id="KW-1133">Transmembrane helix</keyword>
<evidence type="ECO:0000313" key="2">
    <source>
        <dbReference type="EMBL" id="SVB33495.1"/>
    </source>
</evidence>
<gene>
    <name evidence="2" type="ORF">METZ01_LOCUS186349</name>
</gene>
<dbReference type="PANTHER" id="PTHR31303">
    <property type="entry name" value="CTP-DEPENDENT DIACYLGLYCEROL KINASE 1"/>
    <property type="match status" value="1"/>
</dbReference>
<dbReference type="GO" id="GO:0004143">
    <property type="term" value="F:ATP-dependent diacylglycerol kinase activity"/>
    <property type="evidence" value="ECO:0007669"/>
    <property type="project" value="InterPro"/>
</dbReference>
<organism evidence="2">
    <name type="scientific">marine metagenome</name>
    <dbReference type="NCBI Taxonomy" id="408172"/>
    <lineage>
        <taxon>unclassified sequences</taxon>
        <taxon>metagenomes</taxon>
        <taxon>ecological metagenomes</taxon>
    </lineage>
</organism>
<keyword evidence="1" id="KW-0472">Membrane</keyword>
<reference evidence="2" key="1">
    <citation type="submission" date="2018-05" db="EMBL/GenBank/DDBJ databases">
        <authorList>
            <person name="Lanie J.A."/>
            <person name="Ng W.-L."/>
            <person name="Kazmierczak K.M."/>
            <person name="Andrzejewski T.M."/>
            <person name="Davidsen T.M."/>
            <person name="Wayne K.J."/>
            <person name="Tettelin H."/>
            <person name="Glass J.I."/>
            <person name="Rusch D."/>
            <person name="Podicherti R."/>
            <person name="Tsui H.-C.T."/>
            <person name="Winkler M.E."/>
        </authorList>
    </citation>
    <scope>NUCLEOTIDE SEQUENCE</scope>
</reference>
<accession>A0A382D5D1</accession>
<proteinExistence type="predicted"/>
<evidence type="ECO:0000256" key="1">
    <source>
        <dbReference type="SAM" id="Phobius"/>
    </source>
</evidence>
<protein>
    <recommendedName>
        <fullName evidence="3">Phosphatidate cytidylyltransferase</fullName>
    </recommendedName>
</protein>
<feature type="transmembrane region" description="Helical" evidence="1">
    <location>
        <begin position="51"/>
        <end position="77"/>
    </location>
</feature>
<dbReference type="AlphaFoldDB" id="A0A382D5D1"/>
<dbReference type="EMBL" id="UINC01037665">
    <property type="protein sequence ID" value="SVB33495.1"/>
    <property type="molecule type" value="Genomic_DNA"/>
</dbReference>